<evidence type="ECO:0000256" key="3">
    <source>
        <dbReference type="PROSITE-ProRule" id="PRU00339"/>
    </source>
</evidence>
<dbReference type="RefSeq" id="WP_313999812.1">
    <property type="nucleotide sequence ID" value="NZ_JASJOR010000007.1"/>
</dbReference>
<protein>
    <submittedName>
        <fullName evidence="5">Tetratricopeptide repeat protein</fullName>
    </submittedName>
</protein>
<keyword evidence="6" id="KW-1185">Reference proteome</keyword>
<feature type="transmembrane region" description="Helical" evidence="4">
    <location>
        <begin position="12"/>
        <end position="32"/>
    </location>
</feature>
<dbReference type="InterPro" id="IPR019734">
    <property type="entry name" value="TPR_rpt"/>
</dbReference>
<evidence type="ECO:0000256" key="4">
    <source>
        <dbReference type="SAM" id="Phobius"/>
    </source>
</evidence>
<dbReference type="SUPFAM" id="SSF48452">
    <property type="entry name" value="TPR-like"/>
    <property type="match status" value="1"/>
</dbReference>
<feature type="transmembrane region" description="Helical" evidence="4">
    <location>
        <begin position="38"/>
        <end position="59"/>
    </location>
</feature>
<name>A0ABT7CPG9_9BACT</name>
<dbReference type="PANTHER" id="PTHR45586:SF1">
    <property type="entry name" value="LIPOPOLYSACCHARIDE ASSEMBLY PROTEIN B"/>
    <property type="match status" value="1"/>
</dbReference>
<keyword evidence="4" id="KW-1133">Transmembrane helix</keyword>
<keyword evidence="2 3" id="KW-0802">TPR repeat</keyword>
<accession>A0ABT7CPG9</accession>
<organism evidence="5 6">
    <name type="scientific">Xanthocytophaga flava</name>
    <dbReference type="NCBI Taxonomy" id="3048013"/>
    <lineage>
        <taxon>Bacteria</taxon>
        <taxon>Pseudomonadati</taxon>
        <taxon>Bacteroidota</taxon>
        <taxon>Cytophagia</taxon>
        <taxon>Cytophagales</taxon>
        <taxon>Rhodocytophagaceae</taxon>
        <taxon>Xanthocytophaga</taxon>
    </lineage>
</organism>
<feature type="repeat" description="TPR" evidence="3">
    <location>
        <begin position="225"/>
        <end position="258"/>
    </location>
</feature>
<evidence type="ECO:0000313" key="5">
    <source>
        <dbReference type="EMBL" id="MDJ1495628.1"/>
    </source>
</evidence>
<dbReference type="InterPro" id="IPR011990">
    <property type="entry name" value="TPR-like_helical_dom_sf"/>
</dbReference>
<proteinExistence type="predicted"/>
<dbReference type="SMART" id="SM00028">
    <property type="entry name" value="TPR"/>
    <property type="match status" value="3"/>
</dbReference>
<dbReference type="PROSITE" id="PS50293">
    <property type="entry name" value="TPR_REGION"/>
    <property type="match status" value="1"/>
</dbReference>
<keyword evidence="4" id="KW-0812">Transmembrane</keyword>
<evidence type="ECO:0000313" key="6">
    <source>
        <dbReference type="Proteomes" id="UP001228581"/>
    </source>
</evidence>
<evidence type="ECO:0000256" key="2">
    <source>
        <dbReference type="ARBA" id="ARBA00022803"/>
    </source>
</evidence>
<dbReference type="PROSITE" id="PS50005">
    <property type="entry name" value="TPR"/>
    <property type="match status" value="1"/>
</dbReference>
<gene>
    <name evidence="5" type="ORF">QNI19_22000</name>
</gene>
<evidence type="ECO:0000256" key="1">
    <source>
        <dbReference type="ARBA" id="ARBA00022737"/>
    </source>
</evidence>
<dbReference type="Pfam" id="PF13432">
    <property type="entry name" value="TPR_16"/>
    <property type="match status" value="1"/>
</dbReference>
<dbReference type="InterPro" id="IPR051012">
    <property type="entry name" value="CellSynth/LPSAsmb/PSIAsmb"/>
</dbReference>
<dbReference type="Proteomes" id="UP001228581">
    <property type="component" value="Unassembled WGS sequence"/>
</dbReference>
<keyword evidence="4" id="KW-0472">Membrane</keyword>
<dbReference type="PANTHER" id="PTHR45586">
    <property type="entry name" value="TPR REPEAT-CONTAINING PROTEIN PA4667"/>
    <property type="match status" value="1"/>
</dbReference>
<keyword evidence="1" id="KW-0677">Repeat</keyword>
<sequence>MSIWHFFIRHGRDALVLSGMITNFVVGYILYVMKKSQIISIVIAVVAIGVLYSLPKVIVSDKDKKIDRKPTGQQAEAVTAESSHNQSLSAEQASVIKNLTNQYKNSTDKEKKIIFADSLAGIYRKAMIFDSVAVYRELIVGLEPSEKNLLSAADACYDAFFFVTDAGKVEIYGEKARGYYQKVLDRNPKQLNAKAKMAVTYANSASPMQAIAMLREVIAEDPKNEQALFNLGLLSIRSGQYDKAVERFKEVLKNNPVNLQAKLYLGISYAELGDKASARQFLEEAKSGTDDVMILNAADEYLKELEAAK</sequence>
<dbReference type="Gene3D" id="1.25.40.10">
    <property type="entry name" value="Tetratricopeptide repeat domain"/>
    <property type="match status" value="1"/>
</dbReference>
<dbReference type="EMBL" id="JASJOT010000016">
    <property type="protein sequence ID" value="MDJ1495628.1"/>
    <property type="molecule type" value="Genomic_DNA"/>
</dbReference>
<reference evidence="5 6" key="1">
    <citation type="submission" date="2023-05" db="EMBL/GenBank/DDBJ databases">
        <authorList>
            <person name="Zhang X."/>
        </authorList>
    </citation>
    <scope>NUCLEOTIDE SEQUENCE [LARGE SCALE GENOMIC DNA]</scope>
    <source>
        <strain evidence="5 6">DM2B3-1</strain>
    </source>
</reference>
<comment type="caution">
    <text evidence="5">The sequence shown here is derived from an EMBL/GenBank/DDBJ whole genome shotgun (WGS) entry which is preliminary data.</text>
</comment>